<reference evidence="1 2" key="1">
    <citation type="journal article" date="2019" name="Int. J. Syst. Evol. Microbiol.">
        <title>The Global Catalogue of Microorganisms (GCM) 10K type strain sequencing project: providing services to taxonomists for standard genome sequencing and annotation.</title>
        <authorList>
            <consortium name="The Broad Institute Genomics Platform"/>
            <consortium name="The Broad Institute Genome Sequencing Center for Infectious Disease"/>
            <person name="Wu L."/>
            <person name="Ma J."/>
        </authorList>
    </citation>
    <scope>NUCLEOTIDE SEQUENCE [LARGE SCALE GENOMIC DNA]</scope>
    <source>
        <strain evidence="1 2">JCM 16022</strain>
    </source>
</reference>
<dbReference type="EMBL" id="BAAAQR010000006">
    <property type="protein sequence ID" value="GAA2146519.1"/>
    <property type="molecule type" value="Genomic_DNA"/>
</dbReference>
<proteinExistence type="predicted"/>
<organism evidence="1 2">
    <name type="scientific">Nocardioides koreensis</name>
    <dbReference type="NCBI Taxonomy" id="433651"/>
    <lineage>
        <taxon>Bacteria</taxon>
        <taxon>Bacillati</taxon>
        <taxon>Actinomycetota</taxon>
        <taxon>Actinomycetes</taxon>
        <taxon>Propionibacteriales</taxon>
        <taxon>Nocardioidaceae</taxon>
        <taxon>Nocardioides</taxon>
    </lineage>
</organism>
<sequence>MLVVKVELWPGGDGARRREIGRLCLANISNLADTSRYLAVLWDDNGEVSSVVLRGHRRADGFWPLLARAARSHNPAGTRGPIPARWQQLAQLIRSTMPR</sequence>
<dbReference type="Proteomes" id="UP001501771">
    <property type="component" value="Unassembled WGS sequence"/>
</dbReference>
<name>A0ABN2ZRW8_9ACTN</name>
<gene>
    <name evidence="1" type="ORF">GCM10009844_22690</name>
</gene>
<comment type="caution">
    <text evidence="1">The sequence shown here is derived from an EMBL/GenBank/DDBJ whole genome shotgun (WGS) entry which is preliminary data.</text>
</comment>
<evidence type="ECO:0000313" key="2">
    <source>
        <dbReference type="Proteomes" id="UP001501771"/>
    </source>
</evidence>
<accession>A0ABN2ZRW8</accession>
<protein>
    <submittedName>
        <fullName evidence="1">Uncharacterized protein</fullName>
    </submittedName>
</protein>
<evidence type="ECO:0000313" key="1">
    <source>
        <dbReference type="EMBL" id="GAA2146519.1"/>
    </source>
</evidence>
<dbReference type="RefSeq" id="WP_344151709.1">
    <property type="nucleotide sequence ID" value="NZ_BAAAQR010000006.1"/>
</dbReference>
<keyword evidence="2" id="KW-1185">Reference proteome</keyword>